<protein>
    <submittedName>
        <fullName evidence="1">Uncharacterized protein</fullName>
    </submittedName>
</protein>
<reference evidence="1 2" key="1">
    <citation type="submission" date="2016-10" db="EMBL/GenBank/DDBJ databases">
        <authorList>
            <person name="de Groot N.N."/>
        </authorList>
    </citation>
    <scope>NUCLEOTIDE SEQUENCE [LARGE SCALE GENOMIC DNA]</scope>
    <source>
        <strain evidence="1 2">DSM 6793</strain>
    </source>
</reference>
<dbReference type="EMBL" id="FOLE01000010">
    <property type="protein sequence ID" value="SFC81576.1"/>
    <property type="molecule type" value="Genomic_DNA"/>
</dbReference>
<evidence type="ECO:0000313" key="2">
    <source>
        <dbReference type="Proteomes" id="UP000199514"/>
    </source>
</evidence>
<proteinExistence type="predicted"/>
<evidence type="ECO:0000313" key="1">
    <source>
        <dbReference type="EMBL" id="SFC81576.1"/>
    </source>
</evidence>
<keyword evidence="2" id="KW-1185">Reference proteome</keyword>
<dbReference type="AlphaFoldDB" id="A0A1I1M959"/>
<dbReference type="STRING" id="927664.SAMN05421780_11073"/>
<name>A0A1I1M959_9BACT</name>
<dbReference type="Proteomes" id="UP000199514">
    <property type="component" value="Unassembled WGS sequence"/>
</dbReference>
<sequence>MKKYYSVVYFYRANTKFSKTMLVEAISVTDSEAAVVFHFQEQVQKKLVHNFSVKSAKPVKYFSVSGIGKHAYIIKYLYENMTLDGSKVRKSYTQEVFFSDTFAEAYDYAEEFKDSTAKIASITLSNYEGFIALTESTEEMPAEEVHNG</sequence>
<organism evidence="1 2">
    <name type="scientific">Flexibacter flexilis DSM 6793</name>
    <dbReference type="NCBI Taxonomy" id="927664"/>
    <lineage>
        <taxon>Bacteria</taxon>
        <taxon>Pseudomonadati</taxon>
        <taxon>Bacteroidota</taxon>
        <taxon>Cytophagia</taxon>
        <taxon>Cytophagales</taxon>
        <taxon>Flexibacteraceae</taxon>
        <taxon>Flexibacter</taxon>
    </lineage>
</organism>
<gene>
    <name evidence="1" type="ORF">SAMN05421780_11073</name>
</gene>
<accession>A0A1I1M959</accession>